<dbReference type="RefSeq" id="WP_106664667.1">
    <property type="nucleotide sequence ID" value="NZ_PGGM01000006.1"/>
</dbReference>
<feature type="transmembrane region" description="Helical" evidence="1">
    <location>
        <begin position="37"/>
        <end position="58"/>
    </location>
</feature>
<accession>A0A2P7BAH8</accession>
<feature type="transmembrane region" description="Helical" evidence="1">
    <location>
        <begin position="135"/>
        <end position="162"/>
    </location>
</feature>
<dbReference type="AlphaFoldDB" id="A0A2P7BAH8"/>
<dbReference type="InterPro" id="IPR018639">
    <property type="entry name" value="DUF2062"/>
</dbReference>
<protein>
    <submittedName>
        <fullName evidence="3">DUF2062 domain-containing protein</fullName>
    </submittedName>
</protein>
<dbReference type="PANTHER" id="PTHR40547:SF1">
    <property type="entry name" value="SLL0298 PROTEIN"/>
    <property type="match status" value="1"/>
</dbReference>
<dbReference type="Pfam" id="PF09835">
    <property type="entry name" value="DUF2062"/>
    <property type="match status" value="1"/>
</dbReference>
<keyword evidence="1" id="KW-1133">Transmembrane helix</keyword>
<name>A0A2P7BAH8_9HYPH</name>
<sequence>MLFKRRKVPDFRERLRVALWPRRSVGRSLRYFGKRVLRLRATPHAIATGFACGIFAAFIPLLGIHIAVALALAWLIGGNIAAAVLGTTLGNPLVLPFIWAATLEAGRFVMTGSFSGDPLPHHLGSMLRHLDFAVLWAPLIKPMLIGAVPLGLAAALLVYFPVRWAVASFQNRRSIGFRLEKAIEPT</sequence>
<proteinExistence type="predicted"/>
<feature type="domain" description="DUF2062" evidence="2">
    <location>
        <begin position="27"/>
        <end position="173"/>
    </location>
</feature>
<evidence type="ECO:0000313" key="3">
    <source>
        <dbReference type="EMBL" id="PSH63470.1"/>
    </source>
</evidence>
<reference evidence="4" key="1">
    <citation type="submission" date="2017-11" db="EMBL/GenBank/DDBJ databases">
        <authorList>
            <person name="Kuznetsova I."/>
            <person name="Sazanova A."/>
            <person name="Chirak E."/>
            <person name="Safronova V."/>
            <person name="Willems A."/>
        </authorList>
    </citation>
    <scope>NUCLEOTIDE SEQUENCE [LARGE SCALE GENOMIC DNA]</scope>
    <source>
        <strain evidence="4">CCBAU 03422</strain>
    </source>
</reference>
<evidence type="ECO:0000259" key="2">
    <source>
        <dbReference type="Pfam" id="PF09835"/>
    </source>
</evidence>
<gene>
    <name evidence="3" type="ORF">CU103_14460</name>
</gene>
<dbReference type="Proteomes" id="UP000241764">
    <property type="component" value="Unassembled WGS sequence"/>
</dbReference>
<dbReference type="OrthoDB" id="7360463at2"/>
<evidence type="ECO:0000256" key="1">
    <source>
        <dbReference type="SAM" id="Phobius"/>
    </source>
</evidence>
<keyword evidence="4" id="KW-1185">Reference proteome</keyword>
<feature type="transmembrane region" description="Helical" evidence="1">
    <location>
        <begin position="64"/>
        <end position="86"/>
    </location>
</feature>
<feature type="transmembrane region" description="Helical" evidence="1">
    <location>
        <begin position="93"/>
        <end position="115"/>
    </location>
</feature>
<dbReference type="PANTHER" id="PTHR40547">
    <property type="entry name" value="SLL0298 PROTEIN"/>
    <property type="match status" value="1"/>
</dbReference>
<keyword evidence="1" id="KW-0812">Transmembrane</keyword>
<keyword evidence="1" id="KW-0472">Membrane</keyword>
<organism evidence="3 4">
    <name type="scientific">Phyllobacterium sophorae</name>
    <dbReference type="NCBI Taxonomy" id="1520277"/>
    <lineage>
        <taxon>Bacteria</taxon>
        <taxon>Pseudomonadati</taxon>
        <taxon>Pseudomonadota</taxon>
        <taxon>Alphaproteobacteria</taxon>
        <taxon>Hyphomicrobiales</taxon>
        <taxon>Phyllobacteriaceae</taxon>
        <taxon>Phyllobacterium</taxon>
    </lineage>
</organism>
<dbReference type="EMBL" id="PGGM01000006">
    <property type="protein sequence ID" value="PSH63470.1"/>
    <property type="molecule type" value="Genomic_DNA"/>
</dbReference>
<evidence type="ECO:0000313" key="4">
    <source>
        <dbReference type="Proteomes" id="UP000241764"/>
    </source>
</evidence>
<comment type="caution">
    <text evidence="3">The sequence shown here is derived from an EMBL/GenBank/DDBJ whole genome shotgun (WGS) entry which is preliminary data.</text>
</comment>